<dbReference type="Proteomes" id="UP000035268">
    <property type="component" value="Chromosome"/>
</dbReference>
<gene>
    <name evidence="2" type="ORF">L21SP4_02420</name>
</gene>
<dbReference type="InterPro" id="IPR002514">
    <property type="entry name" value="Transposase_8"/>
</dbReference>
<dbReference type="InterPro" id="IPR010921">
    <property type="entry name" value="Trp_repressor/repl_initiator"/>
</dbReference>
<keyword evidence="1" id="KW-0175">Coiled coil</keyword>
<reference evidence="3" key="1">
    <citation type="submission" date="2015-02" db="EMBL/GenBank/DDBJ databases">
        <title>Description and complete genome sequence of the first cultured representative of the subdivision 5 of the Verrucomicrobia phylum.</title>
        <authorList>
            <person name="Spring S."/>
            <person name="Bunk B."/>
            <person name="Sproer C."/>
            <person name="Klenk H.-P."/>
        </authorList>
    </citation>
    <scope>NUCLEOTIDE SEQUENCE [LARGE SCALE GENOMIC DNA]</scope>
    <source>
        <strain evidence="3">L21-Fru-AB</strain>
    </source>
</reference>
<dbReference type="GO" id="GO:0043565">
    <property type="term" value="F:sequence-specific DNA binding"/>
    <property type="evidence" value="ECO:0007669"/>
    <property type="project" value="InterPro"/>
</dbReference>
<feature type="coiled-coil region" evidence="1">
    <location>
        <begin position="66"/>
        <end position="93"/>
    </location>
</feature>
<accession>A0A0G3ELI4</accession>
<reference evidence="2 3" key="2">
    <citation type="journal article" date="2016" name="ISME J.">
        <title>Characterization of the first cultured representative of Verrucomicrobia subdivision 5 indicates the proposal of a novel phylum.</title>
        <authorList>
            <person name="Spring S."/>
            <person name="Bunk B."/>
            <person name="Sproer C."/>
            <person name="Schumann P."/>
            <person name="Rohde M."/>
            <person name="Tindall B.J."/>
            <person name="Klenk H.P."/>
        </authorList>
    </citation>
    <scope>NUCLEOTIDE SEQUENCE [LARGE SCALE GENOMIC DNA]</scope>
    <source>
        <strain evidence="2 3">L21-Fru-AB</strain>
    </source>
</reference>
<proteinExistence type="predicted"/>
<evidence type="ECO:0000313" key="3">
    <source>
        <dbReference type="Proteomes" id="UP000035268"/>
    </source>
</evidence>
<dbReference type="Pfam" id="PF01527">
    <property type="entry name" value="HTH_Tnp_1"/>
    <property type="match status" value="1"/>
</dbReference>
<dbReference type="AlphaFoldDB" id="A0A0G3ELI4"/>
<protein>
    <submittedName>
        <fullName evidence="2">Transposase</fullName>
    </submittedName>
</protein>
<dbReference type="GO" id="GO:0006313">
    <property type="term" value="P:DNA transposition"/>
    <property type="evidence" value="ECO:0007669"/>
    <property type="project" value="InterPro"/>
</dbReference>
<dbReference type="GO" id="GO:0004803">
    <property type="term" value="F:transposase activity"/>
    <property type="evidence" value="ECO:0007669"/>
    <property type="project" value="InterPro"/>
</dbReference>
<dbReference type="RefSeq" id="WP_052882847.1">
    <property type="nucleotide sequence ID" value="NZ_CP010904.1"/>
</dbReference>
<dbReference type="STRING" id="1307763.L21SP4_02420"/>
<organism evidence="2 3">
    <name type="scientific">Kiritimatiella glycovorans</name>
    <dbReference type="NCBI Taxonomy" id="1307763"/>
    <lineage>
        <taxon>Bacteria</taxon>
        <taxon>Pseudomonadati</taxon>
        <taxon>Kiritimatiellota</taxon>
        <taxon>Kiritimatiellia</taxon>
        <taxon>Kiritimatiellales</taxon>
        <taxon>Kiritimatiellaceae</taxon>
        <taxon>Kiritimatiella</taxon>
    </lineage>
</organism>
<name>A0A0G3ELI4_9BACT</name>
<dbReference type="EMBL" id="CP010904">
    <property type="protein sequence ID" value="AKJ65645.1"/>
    <property type="molecule type" value="Genomic_DNA"/>
</dbReference>
<dbReference type="KEGG" id="vbl:L21SP4_02420"/>
<sequence>MKKPRRNHSAQFKARIAMEALRGIKTVAEIAAENNVHPTMVTRWKTELTEGAADLFERKNAPDLEKRGLEKNCERLERKVGQLVIEKEWMEKNASSWGSIREEGSGGSF</sequence>
<evidence type="ECO:0000256" key="1">
    <source>
        <dbReference type="SAM" id="Coils"/>
    </source>
</evidence>
<evidence type="ECO:0000313" key="2">
    <source>
        <dbReference type="EMBL" id="AKJ65645.1"/>
    </source>
</evidence>
<dbReference type="SUPFAM" id="SSF48295">
    <property type="entry name" value="TrpR-like"/>
    <property type="match status" value="1"/>
</dbReference>
<keyword evidence="3" id="KW-1185">Reference proteome</keyword>